<comment type="caution">
    <text evidence="1">The sequence shown here is derived from an EMBL/GenBank/DDBJ whole genome shotgun (WGS) entry which is preliminary data.</text>
</comment>
<protein>
    <submittedName>
        <fullName evidence="1">Uncharacterized protein</fullName>
    </submittedName>
</protein>
<organism evidence="1 2">
    <name type="scientific">Colletotrichum navitas</name>
    <dbReference type="NCBI Taxonomy" id="681940"/>
    <lineage>
        <taxon>Eukaryota</taxon>
        <taxon>Fungi</taxon>
        <taxon>Dikarya</taxon>
        <taxon>Ascomycota</taxon>
        <taxon>Pezizomycotina</taxon>
        <taxon>Sordariomycetes</taxon>
        <taxon>Hypocreomycetidae</taxon>
        <taxon>Glomerellales</taxon>
        <taxon>Glomerellaceae</taxon>
        <taxon>Colletotrichum</taxon>
        <taxon>Colletotrichum graminicola species complex</taxon>
    </lineage>
</organism>
<dbReference type="GeneID" id="85437336"/>
<dbReference type="RefSeq" id="XP_060409113.1">
    <property type="nucleotide sequence ID" value="XM_060553096.1"/>
</dbReference>
<reference evidence="1" key="1">
    <citation type="submission" date="2021-06" db="EMBL/GenBank/DDBJ databases">
        <title>Comparative genomics, transcriptomics and evolutionary studies reveal genomic signatures of adaptation to plant cell wall in hemibiotrophic fungi.</title>
        <authorList>
            <consortium name="DOE Joint Genome Institute"/>
            <person name="Baroncelli R."/>
            <person name="Diaz J.F."/>
            <person name="Benocci T."/>
            <person name="Peng M."/>
            <person name="Battaglia E."/>
            <person name="Haridas S."/>
            <person name="Andreopoulos W."/>
            <person name="Labutti K."/>
            <person name="Pangilinan J."/>
            <person name="Floch G.L."/>
            <person name="Makela M.R."/>
            <person name="Henrissat B."/>
            <person name="Grigoriev I.V."/>
            <person name="Crouch J.A."/>
            <person name="De Vries R.P."/>
            <person name="Sukno S.A."/>
            <person name="Thon M.R."/>
        </authorList>
    </citation>
    <scope>NUCLEOTIDE SEQUENCE</scope>
    <source>
        <strain evidence="1">CBS 125086</strain>
    </source>
</reference>
<dbReference type="AlphaFoldDB" id="A0AAD8PNP6"/>
<gene>
    <name evidence="1" type="ORF">LY79DRAFT_411091</name>
</gene>
<keyword evidence="2" id="KW-1185">Reference proteome</keyword>
<accession>A0AAD8PNP6</accession>
<dbReference type="EMBL" id="JAHLJV010000091">
    <property type="protein sequence ID" value="KAK1573496.1"/>
    <property type="molecule type" value="Genomic_DNA"/>
</dbReference>
<name>A0AAD8PNP6_9PEZI</name>
<evidence type="ECO:0000313" key="2">
    <source>
        <dbReference type="Proteomes" id="UP001230504"/>
    </source>
</evidence>
<evidence type="ECO:0000313" key="1">
    <source>
        <dbReference type="EMBL" id="KAK1573496.1"/>
    </source>
</evidence>
<sequence>MSVGLKLILPIITLIIQNSSRSIPSIRSVMFAHGFCRLDKVTLGCLCCSDGGGRLTMVGRDGCSTERAGIFQASTRVQAQLDS</sequence>
<dbReference type="Proteomes" id="UP001230504">
    <property type="component" value="Unassembled WGS sequence"/>
</dbReference>
<proteinExistence type="predicted"/>